<dbReference type="CDD" id="cd18787">
    <property type="entry name" value="SF2_C_DEAD"/>
    <property type="match status" value="1"/>
</dbReference>
<keyword evidence="4 7" id="KW-0067">ATP-binding</keyword>
<dbReference type="PROSITE" id="PS51195">
    <property type="entry name" value="Q_MOTIF"/>
    <property type="match status" value="1"/>
</dbReference>
<dbReference type="InterPro" id="IPR012677">
    <property type="entry name" value="Nucleotide-bd_a/b_plait_sf"/>
</dbReference>
<evidence type="ECO:0000313" key="11">
    <source>
        <dbReference type="EMBL" id="EFY08273.1"/>
    </source>
</evidence>
<feature type="domain" description="Helicase ATP-binding" evidence="8">
    <location>
        <begin position="34"/>
        <end position="204"/>
    </location>
</feature>
<dbReference type="InterPro" id="IPR005580">
    <property type="entry name" value="DbpA/CsdA_RNA-bd_dom"/>
</dbReference>
<evidence type="ECO:0000256" key="4">
    <source>
        <dbReference type="ARBA" id="ARBA00022840"/>
    </source>
</evidence>
<feature type="domain" description="Helicase C-terminal" evidence="9">
    <location>
        <begin position="230"/>
        <end position="375"/>
    </location>
</feature>
<dbReference type="SMART" id="SM00487">
    <property type="entry name" value="DEXDc"/>
    <property type="match status" value="1"/>
</dbReference>
<comment type="similarity">
    <text evidence="5 7">Belongs to the DEAD box helicase family.</text>
</comment>
<evidence type="ECO:0000256" key="6">
    <source>
        <dbReference type="PROSITE-ProRule" id="PRU00552"/>
    </source>
</evidence>
<dbReference type="InterPro" id="IPR014014">
    <property type="entry name" value="RNA_helicase_DEAD_Q_motif"/>
</dbReference>
<dbReference type="GO" id="GO:0005524">
    <property type="term" value="F:ATP binding"/>
    <property type="evidence" value="ECO:0007669"/>
    <property type="project" value="UniProtKB-KW"/>
</dbReference>
<keyword evidence="2 7" id="KW-0378">Hydrolase</keyword>
<dbReference type="PANTHER" id="PTHR47959">
    <property type="entry name" value="ATP-DEPENDENT RNA HELICASE RHLE-RELATED"/>
    <property type="match status" value="1"/>
</dbReference>
<dbReference type="Gene3D" id="3.40.50.300">
    <property type="entry name" value="P-loop containing nucleotide triphosphate hydrolases"/>
    <property type="match status" value="2"/>
</dbReference>
<dbReference type="InterPro" id="IPR050079">
    <property type="entry name" value="DEAD_box_RNA_helicase"/>
</dbReference>
<dbReference type="CDD" id="cd00268">
    <property type="entry name" value="DEADc"/>
    <property type="match status" value="1"/>
</dbReference>
<organism evidence="11 12">
    <name type="scientific">Erysipelothrix rhusiopathiae ATCC 19414</name>
    <dbReference type="NCBI Taxonomy" id="525280"/>
    <lineage>
        <taxon>Bacteria</taxon>
        <taxon>Bacillati</taxon>
        <taxon>Bacillota</taxon>
        <taxon>Erysipelotrichia</taxon>
        <taxon>Erysipelotrichales</taxon>
        <taxon>Erysipelotrichaceae</taxon>
        <taxon>Erysipelothrix</taxon>
    </lineage>
</organism>
<dbReference type="Gene3D" id="3.30.70.330">
    <property type="match status" value="1"/>
</dbReference>
<dbReference type="InterPro" id="IPR000629">
    <property type="entry name" value="RNA-helicase_DEAD-box_CS"/>
</dbReference>
<sequence>MKHTFKNYGIDDSILKSIQYLGYEAPTDVQQEVIPAVLSGKNIVVQSQTGSGKTASFGIPICHQVEWKKRKPQVLVLAPTRELAIQIQEDLFNLGRFKRLKVEALFGRSSFEKQAQRLKEMTHILVATPGRLLDHMARETVDLSHIETLVIDEADEMFNMGFIDQITSIINRIPKKSQKLLFSATMPERVKDLCTLYIKNPQWIDIETESRVEDRIDERYYIVDYPDKMALLESVLITENPDSSIIFCNTKEQVESVTNFMEDLGCKVDTLHGGMEQRFRTKVLADFKHGLFRYLVATDVAARGLDIDDVSLVVNFDVPENTESYTHRVGRTARVDKYGKAVTFASPYEMKFMNLIINDTDHELQKVVKPGQSLVDARRDAFEAKRDRKPKVKKDKAHDFKQEITKIHINAGKKTKMRPVDVVGALCSIEGMNAEDIGVISIVDVSTFVEILNGKGDLVLNALKTMPIKGRPRKVNRANKTEYERLL</sequence>
<evidence type="ECO:0000313" key="12">
    <source>
        <dbReference type="Proteomes" id="UP000003028"/>
    </source>
</evidence>
<evidence type="ECO:0000256" key="7">
    <source>
        <dbReference type="RuleBase" id="RU000492"/>
    </source>
</evidence>
<evidence type="ECO:0000256" key="5">
    <source>
        <dbReference type="ARBA" id="ARBA00038437"/>
    </source>
</evidence>
<dbReference type="SUPFAM" id="SSF52540">
    <property type="entry name" value="P-loop containing nucleoside triphosphate hydrolases"/>
    <property type="match status" value="1"/>
</dbReference>
<dbReference type="PROSITE" id="PS00039">
    <property type="entry name" value="DEAD_ATP_HELICASE"/>
    <property type="match status" value="1"/>
</dbReference>
<dbReference type="InterPro" id="IPR011545">
    <property type="entry name" value="DEAD/DEAH_box_helicase_dom"/>
</dbReference>
<dbReference type="GO" id="GO:0003676">
    <property type="term" value="F:nucleic acid binding"/>
    <property type="evidence" value="ECO:0007669"/>
    <property type="project" value="InterPro"/>
</dbReference>
<protein>
    <submittedName>
        <fullName evidence="11">ATP-dependent RNA helicase DbpA</fullName>
        <ecNumber evidence="11">3.6.1.-</ecNumber>
    </submittedName>
</protein>
<keyword evidence="1 7" id="KW-0547">Nucleotide-binding</keyword>
<evidence type="ECO:0000259" key="8">
    <source>
        <dbReference type="PROSITE" id="PS51192"/>
    </source>
</evidence>
<dbReference type="GO" id="GO:0003724">
    <property type="term" value="F:RNA helicase activity"/>
    <property type="evidence" value="ECO:0007669"/>
    <property type="project" value="InterPro"/>
</dbReference>
<keyword evidence="12" id="KW-1185">Reference proteome</keyword>
<evidence type="ECO:0000259" key="10">
    <source>
        <dbReference type="PROSITE" id="PS51195"/>
    </source>
</evidence>
<dbReference type="Pfam" id="PF00270">
    <property type="entry name" value="DEAD"/>
    <property type="match status" value="1"/>
</dbReference>
<dbReference type="PROSITE" id="PS51194">
    <property type="entry name" value="HELICASE_CTER"/>
    <property type="match status" value="1"/>
</dbReference>
<dbReference type="Pfam" id="PF03880">
    <property type="entry name" value="DbpA"/>
    <property type="match status" value="1"/>
</dbReference>
<feature type="domain" description="DEAD-box RNA helicase Q" evidence="10">
    <location>
        <begin position="3"/>
        <end position="31"/>
    </location>
</feature>
<dbReference type="GO" id="GO:0005829">
    <property type="term" value="C:cytosol"/>
    <property type="evidence" value="ECO:0007669"/>
    <property type="project" value="TreeGrafter"/>
</dbReference>
<dbReference type="PROSITE" id="PS51192">
    <property type="entry name" value="HELICASE_ATP_BIND_1"/>
    <property type="match status" value="1"/>
</dbReference>
<dbReference type="STRING" id="1648.A2I91_08045"/>
<evidence type="ECO:0000256" key="2">
    <source>
        <dbReference type="ARBA" id="ARBA00022801"/>
    </source>
</evidence>
<dbReference type="Proteomes" id="UP000003028">
    <property type="component" value="Unassembled WGS sequence"/>
</dbReference>
<dbReference type="RefSeq" id="WP_003775629.1">
    <property type="nucleotide sequence ID" value="NZ_ACLK02000003.1"/>
</dbReference>
<dbReference type="EMBL" id="ACLK02000003">
    <property type="protein sequence ID" value="EFY08273.1"/>
    <property type="molecule type" value="Genomic_DNA"/>
</dbReference>
<evidence type="ECO:0000259" key="9">
    <source>
        <dbReference type="PROSITE" id="PS51194"/>
    </source>
</evidence>
<evidence type="ECO:0000256" key="3">
    <source>
        <dbReference type="ARBA" id="ARBA00022806"/>
    </source>
</evidence>
<dbReference type="PANTHER" id="PTHR47959:SF1">
    <property type="entry name" value="ATP-DEPENDENT RNA HELICASE DBPA"/>
    <property type="match status" value="1"/>
</dbReference>
<gene>
    <name evidence="11" type="primary">dbpA</name>
    <name evidence="11" type="ORF">HMPREF0357_11426</name>
</gene>
<dbReference type="InterPro" id="IPR014001">
    <property type="entry name" value="Helicase_ATP-bd"/>
</dbReference>
<comment type="caution">
    <text evidence="11">The sequence shown here is derived from an EMBL/GenBank/DDBJ whole genome shotgun (WGS) entry which is preliminary data.</text>
</comment>
<dbReference type="GO" id="GO:0016787">
    <property type="term" value="F:hydrolase activity"/>
    <property type="evidence" value="ECO:0007669"/>
    <property type="project" value="UniProtKB-KW"/>
</dbReference>
<dbReference type="InterPro" id="IPR027417">
    <property type="entry name" value="P-loop_NTPase"/>
</dbReference>
<evidence type="ECO:0000256" key="1">
    <source>
        <dbReference type="ARBA" id="ARBA00022741"/>
    </source>
</evidence>
<accession>E7FXP9</accession>
<dbReference type="EC" id="3.6.1.-" evidence="11"/>
<proteinExistence type="inferred from homology"/>
<feature type="short sequence motif" description="Q motif" evidence="6">
    <location>
        <begin position="3"/>
        <end position="31"/>
    </location>
</feature>
<name>E7FXP9_ERYRH</name>
<dbReference type="OrthoDB" id="9805696at2"/>
<keyword evidence="3 7" id="KW-0347">Helicase</keyword>
<dbReference type="InterPro" id="IPR044742">
    <property type="entry name" value="DEAD/DEAH_RhlB"/>
</dbReference>
<dbReference type="Pfam" id="PF00271">
    <property type="entry name" value="Helicase_C"/>
    <property type="match status" value="1"/>
</dbReference>
<dbReference type="AlphaFoldDB" id="E7FXP9"/>
<reference evidence="11" key="1">
    <citation type="submission" date="2011-01" db="EMBL/GenBank/DDBJ databases">
        <authorList>
            <person name="Muzny D."/>
            <person name="Qin X."/>
            <person name="Buhay C."/>
            <person name="Dugan-Rocha S."/>
            <person name="Ding Y."/>
            <person name="Chen G."/>
            <person name="Hawes A."/>
            <person name="Holder M."/>
            <person name="Jhangiani S."/>
            <person name="Johnson A."/>
            <person name="Khan Z."/>
            <person name="Li Z."/>
            <person name="Liu W."/>
            <person name="Liu X."/>
            <person name="Perez L."/>
            <person name="Shen H."/>
            <person name="Wang Q."/>
            <person name="Watt J."/>
            <person name="Xi L."/>
            <person name="Xin Y."/>
            <person name="Zhou J."/>
            <person name="Deng J."/>
            <person name="Jiang H."/>
            <person name="Liu Y."/>
            <person name="Qu J."/>
            <person name="Song X.-Z."/>
            <person name="Zhang L."/>
            <person name="Villasana D."/>
            <person name="Johnson A."/>
            <person name="Liu J."/>
            <person name="Liyanage D."/>
            <person name="Lorensuhewa L."/>
            <person name="Robinson T."/>
            <person name="Song A."/>
            <person name="Song B.-B."/>
            <person name="Dinh H."/>
            <person name="Thornton R."/>
            <person name="Coyle M."/>
            <person name="Francisco L."/>
            <person name="Jackson L."/>
            <person name="Javaid M."/>
            <person name="Korchina V."/>
            <person name="Kovar C."/>
            <person name="Mata R."/>
            <person name="Mathew T."/>
            <person name="Ngo R."/>
            <person name="Nguyen L."/>
            <person name="Nguyen N."/>
            <person name="Okwuonu G."/>
            <person name="Ongeri F."/>
            <person name="Pham C."/>
            <person name="Simmons D."/>
            <person name="Wilczek-Boney K."/>
            <person name="Hale W."/>
            <person name="Jakkamsetti A."/>
            <person name="Pham P."/>
            <person name="Ruth R."/>
            <person name="San Lucas F."/>
            <person name="Warren J."/>
            <person name="Zhang J."/>
            <person name="Zhao Z."/>
            <person name="Zhou C."/>
            <person name="Zhu D."/>
            <person name="Lee S."/>
            <person name="Bess C."/>
            <person name="Blankenburg K."/>
            <person name="Forbes L."/>
            <person name="Fu Q."/>
            <person name="Gubbala S."/>
            <person name="Hirani K."/>
            <person name="Jayaseelan J.C."/>
            <person name="Lara F."/>
            <person name="Munidasa M."/>
            <person name="Palculict T."/>
            <person name="Patil S."/>
            <person name="Pu L.-L."/>
            <person name="Saada N."/>
            <person name="Tang L."/>
            <person name="Weissenberger G."/>
            <person name="Zhu Y."/>
            <person name="Hemphill L."/>
            <person name="Shang Y."/>
            <person name="Youmans B."/>
            <person name="Ayvaz T."/>
            <person name="Ross M."/>
            <person name="Santibanez J."/>
            <person name="Aqrawi P."/>
            <person name="Gross S."/>
            <person name="Joshi V."/>
            <person name="Fowler G."/>
            <person name="Nazareth L."/>
            <person name="Reid J."/>
            <person name="Worley K."/>
            <person name="Petrosino J."/>
            <person name="Highlander S."/>
            <person name="Gibbs R."/>
        </authorList>
    </citation>
    <scope>NUCLEOTIDE SEQUENCE [LARGE SCALE GENOMIC DNA]</scope>
    <source>
        <strain evidence="11">ATCC 19414</strain>
    </source>
</reference>
<dbReference type="InterPro" id="IPR001650">
    <property type="entry name" value="Helicase_C-like"/>
</dbReference>
<dbReference type="SMART" id="SM00490">
    <property type="entry name" value="HELICc"/>
    <property type="match status" value="1"/>
</dbReference>